<sequence>MNKNLETSIRASRTLEAMRLGVVPSASLDAYTVGREAEVALVQSDLTRATENGGAVRAFLGGYGAGKTHLLELIGQHALRQNYLVSHVVLNPEETAPSHPKRVYRELIHSLQYPDLPDSDGPARGLQPLFERALNAPAALDAFQANAKGQVRNNLESGAHLYITTALRYLKRLADTEDLNRETQEHILRLLFDWLEGHPTISTTEINEDLRGVLGNRGHIFSMKDYRPWARIYGYLLSGLSAMARQLGYNGWVILVDEAEFYSLLSSENREYARNLFKALTWASVGNDDDILPFDPSELSLGGSGILQDLPPQYPMPTSAGPANSDAAIFAGPGLYTVFAMTPNTEGLEALGEAVPASAIAELNPLKLEDYQALVERVFTYYRRARPESIIDERVVGALGKVVAGLLGSGYVENPRQAMKFIVEFLDLATHRPHDMKRVVQDLRGLYA</sequence>
<reference evidence="1 2" key="1">
    <citation type="submission" date="2018-06" db="EMBL/GenBank/DDBJ databases">
        <title>Lujinxingia sediminis gen. nov. sp. nov., a new facultative anaerobic member of the class Deltaproteobacteria, and proposal of Lujinxingaceae fam. nov.</title>
        <authorList>
            <person name="Guo L.-Y."/>
            <person name="Li C.-M."/>
            <person name="Wang S."/>
            <person name="Du Z.-J."/>
        </authorList>
    </citation>
    <scope>NUCLEOTIDE SEQUENCE [LARGE SCALE GENOMIC DNA]</scope>
    <source>
        <strain evidence="1 2">FA350</strain>
    </source>
</reference>
<accession>A0A2Z4FNK4</accession>
<dbReference type="KEGG" id="bsed:DN745_14975"/>
<dbReference type="AlphaFoldDB" id="A0A2Z4FNK4"/>
<dbReference type="RefSeq" id="WP_111336069.1">
    <property type="nucleotide sequence ID" value="NZ_CP030032.1"/>
</dbReference>
<name>A0A2Z4FNK4_9DELT</name>
<proteinExistence type="predicted"/>
<dbReference type="OrthoDB" id="5483626at2"/>
<keyword evidence="2" id="KW-1185">Reference proteome</keyword>
<evidence type="ECO:0000313" key="1">
    <source>
        <dbReference type="EMBL" id="AWV90559.1"/>
    </source>
</evidence>
<protein>
    <submittedName>
        <fullName evidence="1">Uncharacterized protein</fullName>
    </submittedName>
</protein>
<evidence type="ECO:0000313" key="2">
    <source>
        <dbReference type="Proteomes" id="UP000249799"/>
    </source>
</evidence>
<organism evidence="1 2">
    <name type="scientific">Bradymonas sediminis</name>
    <dbReference type="NCBI Taxonomy" id="1548548"/>
    <lineage>
        <taxon>Bacteria</taxon>
        <taxon>Deltaproteobacteria</taxon>
        <taxon>Bradymonadales</taxon>
        <taxon>Bradymonadaceae</taxon>
        <taxon>Bradymonas</taxon>
    </lineage>
</organism>
<dbReference type="InterPro" id="IPR021228">
    <property type="entry name" value="BrxD"/>
</dbReference>
<dbReference type="Pfam" id="PF10923">
    <property type="entry name" value="BrxC_BrxD"/>
    <property type="match status" value="1"/>
</dbReference>
<dbReference type="SUPFAM" id="SSF52540">
    <property type="entry name" value="P-loop containing nucleoside triphosphate hydrolases"/>
    <property type="match status" value="2"/>
</dbReference>
<gene>
    <name evidence="1" type="ORF">DN745_14975</name>
</gene>
<dbReference type="InterPro" id="IPR027417">
    <property type="entry name" value="P-loop_NTPase"/>
</dbReference>
<dbReference type="EMBL" id="CP030032">
    <property type="protein sequence ID" value="AWV90559.1"/>
    <property type="molecule type" value="Genomic_DNA"/>
</dbReference>
<dbReference type="Proteomes" id="UP000249799">
    <property type="component" value="Chromosome"/>
</dbReference>